<dbReference type="RefSeq" id="WP_272060076.1">
    <property type="nucleotide sequence ID" value="NZ_JAQMPX010000029.1"/>
</dbReference>
<dbReference type="NCBIfam" id="TIGR04134">
    <property type="entry name" value="lipo_with_rSAM"/>
    <property type="match status" value="2"/>
</dbReference>
<dbReference type="EMBL" id="JAQMPX010000029">
    <property type="protein sequence ID" value="MDB9137784.1"/>
    <property type="molecule type" value="Genomic_DNA"/>
</dbReference>
<keyword evidence="1" id="KW-0732">Signal</keyword>
<dbReference type="InterPro" id="IPR026403">
    <property type="entry name" value="Lipo_with_rSAM"/>
</dbReference>
<dbReference type="SUPFAM" id="SSF49464">
    <property type="entry name" value="Carboxypeptidase regulatory domain-like"/>
    <property type="match status" value="1"/>
</dbReference>
<evidence type="ECO:0000313" key="3">
    <source>
        <dbReference type="Proteomes" id="UP001211522"/>
    </source>
</evidence>
<dbReference type="Gene3D" id="2.60.40.1120">
    <property type="entry name" value="Carboxypeptidase-like, regulatory domain"/>
    <property type="match status" value="1"/>
</dbReference>
<proteinExistence type="predicted"/>
<reference evidence="2" key="1">
    <citation type="submission" date="2023-01" db="EMBL/GenBank/DDBJ databases">
        <title>Human gut microbiome strain richness.</title>
        <authorList>
            <person name="Chen-Liaw A."/>
        </authorList>
    </citation>
    <scope>NUCLEOTIDE SEQUENCE</scope>
    <source>
        <strain evidence="2">D35st1_E5_D35t1_190705</strain>
    </source>
</reference>
<accession>A0AAW6F3Y2</accession>
<protein>
    <submittedName>
        <fullName evidence="2">Radical SAM-associated putative lipoprotein</fullName>
    </submittedName>
</protein>
<dbReference type="AlphaFoldDB" id="A0AAW6F3Y2"/>
<dbReference type="InterPro" id="IPR008969">
    <property type="entry name" value="CarboxyPept-like_regulatory"/>
</dbReference>
<name>A0AAW6F3Y2_PARDI</name>
<keyword evidence="2" id="KW-0449">Lipoprotein</keyword>
<evidence type="ECO:0000256" key="1">
    <source>
        <dbReference type="SAM" id="SignalP"/>
    </source>
</evidence>
<gene>
    <name evidence="2" type="ORF">PN612_04555</name>
</gene>
<feature type="signal peptide" evidence="1">
    <location>
        <begin position="1"/>
        <end position="29"/>
    </location>
</feature>
<dbReference type="Proteomes" id="UP001211522">
    <property type="component" value="Unassembled WGS sequence"/>
</dbReference>
<feature type="chain" id="PRO_5043510048" evidence="1">
    <location>
        <begin position="30"/>
        <end position="280"/>
    </location>
</feature>
<organism evidence="2 3">
    <name type="scientific">Parabacteroides distasonis</name>
    <dbReference type="NCBI Taxonomy" id="823"/>
    <lineage>
        <taxon>Bacteria</taxon>
        <taxon>Pseudomonadati</taxon>
        <taxon>Bacteroidota</taxon>
        <taxon>Bacteroidia</taxon>
        <taxon>Bacteroidales</taxon>
        <taxon>Tannerellaceae</taxon>
        <taxon>Parabacteroides</taxon>
    </lineage>
</organism>
<sequence length="280" mass="31559">MKRMHLQLLKKANCVLASLLMLLGFSCTDDEGEGSIICEYGTPYANFQIKGKVVDTNDNPIPNAQIRINRNDARIYPYGWLHTDTVRTNANGEFDWKKTDFPILKYRFITEDIDEEMNGGQFASDTTQVIFDSEELTGGDGWYEGSASKEIKITLKEYVDTHTEPYALYTIYGKVTDDQGYPLAGVAILTSPAYTPTQEDDLSSFPAITDETGRYQFTYDKATAIEHTIYTKLSSYWNDPNACKTDSIIVNFAEIELSQGKGMLMGKGSKEINFQLTRKN</sequence>
<dbReference type="PROSITE" id="PS51257">
    <property type="entry name" value="PROKAR_LIPOPROTEIN"/>
    <property type="match status" value="1"/>
</dbReference>
<comment type="caution">
    <text evidence="2">The sequence shown here is derived from an EMBL/GenBank/DDBJ whole genome shotgun (WGS) entry which is preliminary data.</text>
</comment>
<evidence type="ECO:0000313" key="2">
    <source>
        <dbReference type="EMBL" id="MDB9137784.1"/>
    </source>
</evidence>